<sequence>MTFGRLYSRLFLCLFASLLIPASAIADDDDKVALKLFGKEDIGGGIAECRFSLWQYNRDPETDRYAYLLHQNGPDTGLAGTAQIKIGDTTYQLPELVQGGEPISGINTQYLFASEDRSVRVHVELLGIDFDGAAFAINEADLTVIQKGKQPFTASAKGQTGCVEVESVKGAPDASVDQKDTAQVPAGIPFGAEQILTDISELPPLLVQLVRQEASGECDMDGFFPWGGARYVVNDYYLLWQIPCFTGAYQGSGVFAVTQNPPQDWGTLLAVPPVPGSGAGDTYSVMNAQPDGASGLIRSTELGRGIGDCGTHRVLRLIDGPGEVLELDLMELRDKPNCDGNATAPESWSLVYRAY</sequence>
<dbReference type="RefSeq" id="WP_155192466.1">
    <property type="nucleotide sequence ID" value="NZ_BAAAEA010000005.1"/>
</dbReference>
<dbReference type="Proteomes" id="UP001157914">
    <property type="component" value="Unassembled WGS sequence"/>
</dbReference>
<accession>A0ABY1PL22</accession>
<dbReference type="EMBL" id="FXTT01000007">
    <property type="protein sequence ID" value="SMP36565.1"/>
    <property type="molecule type" value="Genomic_DNA"/>
</dbReference>
<keyword evidence="3" id="KW-1185">Reference proteome</keyword>
<dbReference type="InterPro" id="IPR009560">
    <property type="entry name" value="DUF1176"/>
</dbReference>
<keyword evidence="1" id="KW-0732">Signal</keyword>
<feature type="chain" id="PRO_5045188199" evidence="1">
    <location>
        <begin position="27"/>
        <end position="355"/>
    </location>
</feature>
<name>A0ABY1PL22_9HYPH</name>
<dbReference type="Pfam" id="PF06674">
    <property type="entry name" value="DUF1176"/>
    <property type="match status" value="1"/>
</dbReference>
<protein>
    <submittedName>
        <fullName evidence="2">Uncharacterized protein</fullName>
    </submittedName>
</protein>
<proteinExistence type="predicted"/>
<feature type="signal peptide" evidence="1">
    <location>
        <begin position="1"/>
        <end position="26"/>
    </location>
</feature>
<evidence type="ECO:0000313" key="2">
    <source>
        <dbReference type="EMBL" id="SMP36565.1"/>
    </source>
</evidence>
<comment type="caution">
    <text evidence="2">The sequence shown here is derived from an EMBL/GenBank/DDBJ whole genome shotgun (WGS) entry which is preliminary data.</text>
</comment>
<evidence type="ECO:0000313" key="3">
    <source>
        <dbReference type="Proteomes" id="UP001157914"/>
    </source>
</evidence>
<reference evidence="2 3" key="1">
    <citation type="submission" date="2017-05" db="EMBL/GenBank/DDBJ databases">
        <authorList>
            <person name="Varghese N."/>
            <person name="Submissions S."/>
        </authorList>
    </citation>
    <scope>NUCLEOTIDE SEQUENCE [LARGE SCALE GENOMIC DNA]</scope>
    <source>
        <strain evidence="2 3">DSM 15949</strain>
    </source>
</reference>
<gene>
    <name evidence="2" type="ORF">SAMN06265374_4195</name>
</gene>
<evidence type="ECO:0000256" key="1">
    <source>
        <dbReference type="SAM" id="SignalP"/>
    </source>
</evidence>
<organism evidence="2 3">
    <name type="scientific">Roseibium denhamense</name>
    <dbReference type="NCBI Taxonomy" id="76305"/>
    <lineage>
        <taxon>Bacteria</taxon>
        <taxon>Pseudomonadati</taxon>
        <taxon>Pseudomonadota</taxon>
        <taxon>Alphaproteobacteria</taxon>
        <taxon>Hyphomicrobiales</taxon>
        <taxon>Stappiaceae</taxon>
        <taxon>Roseibium</taxon>
    </lineage>
</organism>